<evidence type="ECO:0000256" key="1">
    <source>
        <dbReference type="SAM" id="SignalP"/>
    </source>
</evidence>
<proteinExistence type="predicted"/>
<evidence type="ECO:0000313" key="3">
    <source>
        <dbReference type="Proteomes" id="UP001526430"/>
    </source>
</evidence>
<dbReference type="PROSITE" id="PS51257">
    <property type="entry name" value="PROKAR_LIPOPROTEIN"/>
    <property type="match status" value="1"/>
</dbReference>
<reference evidence="2 3" key="1">
    <citation type="submission" date="2022-10" db="EMBL/GenBank/DDBJ databases">
        <title>Roseococcus glaciei nov., sp. nov., isolated from glacier.</title>
        <authorList>
            <person name="Liu Q."/>
            <person name="Xin Y.-H."/>
        </authorList>
    </citation>
    <scope>NUCLEOTIDE SEQUENCE [LARGE SCALE GENOMIC DNA]</scope>
    <source>
        <strain evidence="2 3">MDT2-1-1</strain>
    </source>
</reference>
<dbReference type="EMBL" id="JAPFQI010000001">
    <property type="protein sequence ID" value="MCW8084508.1"/>
    <property type="molecule type" value="Genomic_DNA"/>
</dbReference>
<name>A0ABT3NQR8_9PROT</name>
<dbReference type="Proteomes" id="UP001526430">
    <property type="component" value="Unassembled WGS sequence"/>
</dbReference>
<keyword evidence="3" id="KW-1185">Reference proteome</keyword>
<protein>
    <recommendedName>
        <fullName evidence="4">DUF4156 domain-containing protein</fullName>
    </recommendedName>
</protein>
<gene>
    <name evidence="2" type="ORF">OF850_02615</name>
</gene>
<sequence length="91" mass="9461">MSRASAPFALLILLAACAETAVVQLGANRYRATTDNTWTAGGAETQAIQSAQAHCAQRGLVAEANVTASHTASYSQYGRASVEFSCVQAKP</sequence>
<evidence type="ECO:0008006" key="4">
    <source>
        <dbReference type="Google" id="ProtNLM"/>
    </source>
</evidence>
<dbReference type="RefSeq" id="WP_301588129.1">
    <property type="nucleotide sequence ID" value="NZ_JAPFQI010000001.1"/>
</dbReference>
<feature type="signal peptide" evidence="1">
    <location>
        <begin position="1"/>
        <end position="21"/>
    </location>
</feature>
<evidence type="ECO:0000313" key="2">
    <source>
        <dbReference type="EMBL" id="MCW8084508.1"/>
    </source>
</evidence>
<organism evidence="2 3">
    <name type="scientific">Sabulicella glaciei</name>
    <dbReference type="NCBI Taxonomy" id="2984948"/>
    <lineage>
        <taxon>Bacteria</taxon>
        <taxon>Pseudomonadati</taxon>
        <taxon>Pseudomonadota</taxon>
        <taxon>Alphaproteobacteria</taxon>
        <taxon>Acetobacterales</taxon>
        <taxon>Acetobacteraceae</taxon>
        <taxon>Sabulicella</taxon>
    </lineage>
</organism>
<feature type="chain" id="PRO_5046585970" description="DUF4156 domain-containing protein" evidence="1">
    <location>
        <begin position="22"/>
        <end position="91"/>
    </location>
</feature>
<keyword evidence="1" id="KW-0732">Signal</keyword>
<comment type="caution">
    <text evidence="2">The sequence shown here is derived from an EMBL/GenBank/DDBJ whole genome shotgun (WGS) entry which is preliminary data.</text>
</comment>
<accession>A0ABT3NQR8</accession>